<reference evidence="2 3" key="1">
    <citation type="submission" date="2018-11" db="EMBL/GenBank/DDBJ databases">
        <authorList>
            <consortium name="Pathogen Informatics"/>
        </authorList>
    </citation>
    <scope>NUCLEOTIDE SEQUENCE [LARGE SCALE GENOMIC DNA]</scope>
</reference>
<feature type="compositionally biased region" description="Basic and acidic residues" evidence="1">
    <location>
        <begin position="18"/>
        <end position="27"/>
    </location>
</feature>
<proteinExistence type="predicted"/>
<sequence length="154" mass="16763">MHEAPSKHVVAECGTGTERVKAGDEAKTNRATAIDEASSKPIFDEDEYVVKRLLARGLASKLGVRPHRRKQKKSHRRSRRSGGGSDRRGHTTAASRRGDAINSIVEDKCKAEGNENPVTIMNANNVFIACGIGLVFCTLFRGRNNYPDGGGILF</sequence>
<evidence type="ECO:0000256" key="1">
    <source>
        <dbReference type="SAM" id="MobiDB-lite"/>
    </source>
</evidence>
<accession>A0A183G2U6</accession>
<feature type="compositionally biased region" description="Basic residues" evidence="1">
    <location>
        <begin position="64"/>
        <end position="80"/>
    </location>
</feature>
<name>A0A183G2U6_HELPZ</name>
<protein>
    <submittedName>
        <fullName evidence="4">Transmembrane protein</fullName>
    </submittedName>
</protein>
<evidence type="ECO:0000313" key="4">
    <source>
        <dbReference type="WBParaSite" id="HPBE_0001566501-mRNA-1"/>
    </source>
</evidence>
<feature type="region of interest" description="Disordered" evidence="1">
    <location>
        <begin position="61"/>
        <end position="99"/>
    </location>
</feature>
<keyword evidence="3" id="KW-1185">Reference proteome</keyword>
<dbReference type="EMBL" id="UZAH01028976">
    <property type="protein sequence ID" value="VDP03505.1"/>
    <property type="molecule type" value="Genomic_DNA"/>
</dbReference>
<feature type="compositionally biased region" description="Basic and acidic residues" evidence="1">
    <location>
        <begin position="1"/>
        <end position="10"/>
    </location>
</feature>
<reference evidence="4" key="2">
    <citation type="submission" date="2019-09" db="UniProtKB">
        <authorList>
            <consortium name="WormBaseParasite"/>
        </authorList>
    </citation>
    <scope>IDENTIFICATION</scope>
</reference>
<accession>A0A3P8B9R4</accession>
<gene>
    <name evidence="2" type="ORF">HPBE_LOCUS15664</name>
</gene>
<organism evidence="3 4">
    <name type="scientific">Heligmosomoides polygyrus</name>
    <name type="common">Parasitic roundworm</name>
    <dbReference type="NCBI Taxonomy" id="6339"/>
    <lineage>
        <taxon>Eukaryota</taxon>
        <taxon>Metazoa</taxon>
        <taxon>Ecdysozoa</taxon>
        <taxon>Nematoda</taxon>
        <taxon>Chromadorea</taxon>
        <taxon>Rhabditida</taxon>
        <taxon>Rhabditina</taxon>
        <taxon>Rhabditomorpha</taxon>
        <taxon>Strongyloidea</taxon>
        <taxon>Heligmosomidae</taxon>
        <taxon>Heligmosomoides</taxon>
    </lineage>
</organism>
<dbReference type="Proteomes" id="UP000050761">
    <property type="component" value="Unassembled WGS sequence"/>
</dbReference>
<evidence type="ECO:0000313" key="3">
    <source>
        <dbReference type="Proteomes" id="UP000050761"/>
    </source>
</evidence>
<dbReference type="WBParaSite" id="HPBE_0001566501-mRNA-1">
    <property type="protein sequence ID" value="HPBE_0001566501-mRNA-1"/>
    <property type="gene ID" value="HPBE_0001566501"/>
</dbReference>
<dbReference type="AlphaFoldDB" id="A0A183G2U6"/>
<feature type="region of interest" description="Disordered" evidence="1">
    <location>
        <begin position="1"/>
        <end position="27"/>
    </location>
</feature>
<evidence type="ECO:0000313" key="2">
    <source>
        <dbReference type="EMBL" id="VDP03505.1"/>
    </source>
</evidence>